<reference evidence="1" key="1">
    <citation type="submission" date="2022-08" db="EMBL/GenBank/DDBJ databases">
        <authorList>
            <person name="Gutierrez-Valencia J."/>
        </authorList>
    </citation>
    <scope>NUCLEOTIDE SEQUENCE</scope>
</reference>
<sequence>MFEILHRRVLQRLRGISLVPGRIGEDCRLQAAAGAGCSACVLRCRSHGCG</sequence>
<gene>
    <name evidence="1" type="ORF">LITE_LOCUS51279</name>
</gene>
<dbReference type="AlphaFoldDB" id="A0AAV0S2Q0"/>
<dbReference type="Proteomes" id="UP001154282">
    <property type="component" value="Unassembled WGS sequence"/>
</dbReference>
<accession>A0AAV0S2Q0</accession>
<protein>
    <submittedName>
        <fullName evidence="1">Uncharacterized protein</fullName>
    </submittedName>
</protein>
<evidence type="ECO:0000313" key="1">
    <source>
        <dbReference type="EMBL" id="CAI0627441.1"/>
    </source>
</evidence>
<evidence type="ECO:0000313" key="2">
    <source>
        <dbReference type="Proteomes" id="UP001154282"/>
    </source>
</evidence>
<organism evidence="1 2">
    <name type="scientific">Linum tenue</name>
    <dbReference type="NCBI Taxonomy" id="586396"/>
    <lineage>
        <taxon>Eukaryota</taxon>
        <taxon>Viridiplantae</taxon>
        <taxon>Streptophyta</taxon>
        <taxon>Embryophyta</taxon>
        <taxon>Tracheophyta</taxon>
        <taxon>Spermatophyta</taxon>
        <taxon>Magnoliopsida</taxon>
        <taxon>eudicotyledons</taxon>
        <taxon>Gunneridae</taxon>
        <taxon>Pentapetalae</taxon>
        <taxon>rosids</taxon>
        <taxon>fabids</taxon>
        <taxon>Malpighiales</taxon>
        <taxon>Linaceae</taxon>
        <taxon>Linum</taxon>
    </lineage>
</organism>
<dbReference type="EMBL" id="CAMGYJ010000011">
    <property type="protein sequence ID" value="CAI0627441.1"/>
    <property type="molecule type" value="Genomic_DNA"/>
</dbReference>
<comment type="caution">
    <text evidence="1">The sequence shown here is derived from an EMBL/GenBank/DDBJ whole genome shotgun (WGS) entry which is preliminary data.</text>
</comment>
<keyword evidence="2" id="KW-1185">Reference proteome</keyword>
<proteinExistence type="predicted"/>
<name>A0AAV0S2Q0_9ROSI</name>